<keyword evidence="3" id="KW-1185">Reference proteome</keyword>
<evidence type="ECO:0000256" key="1">
    <source>
        <dbReference type="SAM" id="Phobius"/>
    </source>
</evidence>
<feature type="transmembrane region" description="Helical" evidence="1">
    <location>
        <begin position="38"/>
        <end position="59"/>
    </location>
</feature>
<dbReference type="OrthoDB" id="283083at2"/>
<reference evidence="2 3" key="1">
    <citation type="submission" date="2014-03" db="EMBL/GenBank/DDBJ databases">
        <title>Bradyrhizobium valentinum sp. nov., isolated from effective nodules of Lupinus mariae-josephae, a lupine endemic of basic-lime soils in Eastern Spain.</title>
        <authorList>
            <person name="Duran D."/>
            <person name="Rey L."/>
            <person name="Navarro A."/>
            <person name="Busquets A."/>
            <person name="Imperial J."/>
            <person name="Ruiz-Argueso T."/>
        </authorList>
    </citation>
    <scope>NUCLEOTIDE SEQUENCE [LARGE SCALE GENOMIC DNA]</scope>
    <source>
        <strain evidence="2 3">LmjM3</strain>
    </source>
</reference>
<dbReference type="Proteomes" id="UP000051913">
    <property type="component" value="Unassembled WGS sequence"/>
</dbReference>
<sequence length="170" mass="18841">MLRGGRALADAQTKQGDPLAGLIDIPLPQEVSLWPQTWPLRVAIALVAVLALLAIWRFVHQYRANRYRREALAELDGIRRAADAAPDQVAMRLSVLVRRTALGAFAREAVAPLAGPAWLAFLDRSYGGQEFSQGAGRLLISAPYQRTPPDRDQLEALADLVHRWIKVHHV</sequence>
<evidence type="ECO:0000313" key="2">
    <source>
        <dbReference type="EMBL" id="KRR04169.1"/>
    </source>
</evidence>
<dbReference type="Pfam" id="PF14316">
    <property type="entry name" value="DUF4381"/>
    <property type="match status" value="1"/>
</dbReference>
<comment type="caution">
    <text evidence="2">The sequence shown here is derived from an EMBL/GenBank/DDBJ whole genome shotgun (WGS) entry which is preliminary data.</text>
</comment>
<protein>
    <recommendedName>
        <fullName evidence="4">DUF4381 domain-containing protein</fullName>
    </recommendedName>
</protein>
<dbReference type="AlphaFoldDB" id="A0A0R3L7H9"/>
<name>A0A0R3L7H9_9BRAD</name>
<gene>
    <name evidence="2" type="ORF">CP49_22750</name>
</gene>
<dbReference type="STRING" id="1518501.CQ10_03205"/>
<organism evidence="2 3">
    <name type="scientific">Bradyrhizobium valentinum</name>
    <dbReference type="NCBI Taxonomy" id="1518501"/>
    <lineage>
        <taxon>Bacteria</taxon>
        <taxon>Pseudomonadati</taxon>
        <taxon>Pseudomonadota</taxon>
        <taxon>Alphaproteobacteria</taxon>
        <taxon>Hyphomicrobiales</taxon>
        <taxon>Nitrobacteraceae</taxon>
        <taxon>Bradyrhizobium</taxon>
    </lineage>
</organism>
<keyword evidence="1" id="KW-1133">Transmembrane helix</keyword>
<proteinExistence type="predicted"/>
<dbReference type="EMBL" id="LLXX01000130">
    <property type="protein sequence ID" value="KRR04169.1"/>
    <property type="molecule type" value="Genomic_DNA"/>
</dbReference>
<evidence type="ECO:0008006" key="4">
    <source>
        <dbReference type="Google" id="ProtNLM"/>
    </source>
</evidence>
<evidence type="ECO:0000313" key="3">
    <source>
        <dbReference type="Proteomes" id="UP000051913"/>
    </source>
</evidence>
<dbReference type="InterPro" id="IPR025489">
    <property type="entry name" value="DUF4381"/>
</dbReference>
<keyword evidence="1" id="KW-0472">Membrane</keyword>
<keyword evidence="1" id="KW-0812">Transmembrane</keyword>
<accession>A0A0R3L7H9</accession>